<dbReference type="AlphaFoldDB" id="A0A9K3PD68"/>
<keyword evidence="11" id="KW-1185">Reference proteome</keyword>
<keyword evidence="2 6" id="KW-0378">Hydrolase</keyword>
<evidence type="ECO:0000313" key="10">
    <source>
        <dbReference type="EMBL" id="KAG7342356.1"/>
    </source>
</evidence>
<dbReference type="GO" id="GO:0005524">
    <property type="term" value="F:ATP binding"/>
    <property type="evidence" value="ECO:0007669"/>
    <property type="project" value="UniProtKB-KW"/>
</dbReference>
<dbReference type="GO" id="GO:0005694">
    <property type="term" value="C:chromosome"/>
    <property type="evidence" value="ECO:0007669"/>
    <property type="project" value="TreeGrafter"/>
</dbReference>
<dbReference type="EC" id="5.6.2.4" evidence="6"/>
<dbReference type="InterPro" id="IPR001650">
    <property type="entry name" value="Helicase_C-like"/>
</dbReference>
<evidence type="ECO:0000259" key="9">
    <source>
        <dbReference type="PROSITE" id="PS51194"/>
    </source>
</evidence>
<name>A0A9K3PD68_9STRA</name>
<dbReference type="GO" id="GO:0016787">
    <property type="term" value="F:hydrolase activity"/>
    <property type="evidence" value="ECO:0007669"/>
    <property type="project" value="UniProtKB-KW"/>
</dbReference>
<dbReference type="InterPro" id="IPR014001">
    <property type="entry name" value="Helicase_ATP-bd"/>
</dbReference>
<dbReference type="EMBL" id="JAGRRH010000025">
    <property type="protein sequence ID" value="KAG7342356.1"/>
    <property type="molecule type" value="Genomic_DNA"/>
</dbReference>
<dbReference type="SMART" id="SM00490">
    <property type="entry name" value="HELICc"/>
    <property type="match status" value="1"/>
</dbReference>
<dbReference type="InterPro" id="IPR032284">
    <property type="entry name" value="RecQ_Zn-bd"/>
</dbReference>
<dbReference type="Proteomes" id="UP000693970">
    <property type="component" value="Unassembled WGS sequence"/>
</dbReference>
<feature type="compositionally biased region" description="Low complexity" evidence="7">
    <location>
        <begin position="788"/>
        <end position="798"/>
    </location>
</feature>
<comment type="subcellular location">
    <subcellularLocation>
        <location evidence="6">Nucleus</location>
    </subcellularLocation>
</comment>
<gene>
    <name evidence="10" type="ORF">IV203_007449</name>
</gene>
<comment type="catalytic activity">
    <reaction evidence="5 6">
        <text>Couples ATP hydrolysis with the unwinding of duplex DNA by translocating in the 3'-5' direction.</text>
        <dbReference type="EC" id="5.6.2.4"/>
    </reaction>
</comment>
<evidence type="ECO:0000256" key="5">
    <source>
        <dbReference type="ARBA" id="ARBA00034617"/>
    </source>
</evidence>
<dbReference type="GO" id="GO:0000724">
    <property type="term" value="P:double-strand break repair via homologous recombination"/>
    <property type="evidence" value="ECO:0007669"/>
    <property type="project" value="TreeGrafter"/>
</dbReference>
<evidence type="ECO:0000313" key="11">
    <source>
        <dbReference type="Proteomes" id="UP000693970"/>
    </source>
</evidence>
<accession>A0A9K3PD68</accession>
<feature type="domain" description="Helicase ATP-binding" evidence="8">
    <location>
        <begin position="191"/>
        <end position="386"/>
    </location>
</feature>
<dbReference type="CDD" id="cd18794">
    <property type="entry name" value="SF2_C_RecQ"/>
    <property type="match status" value="1"/>
</dbReference>
<dbReference type="GO" id="GO:0043138">
    <property type="term" value="F:3'-5' DNA helicase activity"/>
    <property type="evidence" value="ECO:0007669"/>
    <property type="project" value="UniProtKB-EC"/>
</dbReference>
<dbReference type="Pfam" id="PF16124">
    <property type="entry name" value="RecQ_Zn_bind"/>
    <property type="match status" value="1"/>
</dbReference>
<keyword evidence="3 6" id="KW-0347">Helicase</keyword>
<feature type="region of interest" description="Disordered" evidence="7">
    <location>
        <begin position="788"/>
        <end position="812"/>
    </location>
</feature>
<comment type="caution">
    <text evidence="10">The sequence shown here is derived from an EMBL/GenBank/DDBJ whole genome shotgun (WGS) entry which is preliminary data.</text>
</comment>
<dbReference type="InterPro" id="IPR011545">
    <property type="entry name" value="DEAD/DEAH_box_helicase_dom"/>
</dbReference>
<evidence type="ECO:0000256" key="3">
    <source>
        <dbReference type="ARBA" id="ARBA00022806"/>
    </source>
</evidence>
<protein>
    <recommendedName>
        <fullName evidence="6">ATP-dependent DNA helicase</fullName>
        <ecNumber evidence="6">5.6.2.4</ecNumber>
    </recommendedName>
</protein>
<sequence>MTWACRYCTFANHDDTSTTCCLCGMPGKRTLPSAREPKTAKDDDPEIIDITDTANDKKLPVKSHSSLPTASVSTSTVQDAAANDAPTTSRKRKAPHSTCITTTNNNNDGEIHGFFTNNADLRRSHKNSTKPAPSTIKSVQQTATIHCRYPHSFSYHLVPKRTSQEAKQDIRKTLDSIFKLRKLRNLQPHAINCALRLDSQMIVMATGGGKSLCYQLPACLLGGVTIVISPLLALMKDQTEALNAKGIPAACVSSTNTETQNAAILERVVPSLSANAEKTANRKKKVFTETPQLPTPVLLYITPESIGSNRMRTVLERLYSENRLALFAVDEAHCLSSWGHDFRPAYRRLNYLRTKFPKTPCMALTATATPNVIKDITKELSLEGCPIHVGSFDRPNINYTVKFKDGIDNPIQDLVKIISKNHQKCESDKAPCSGIVYVHKREDTAMIASAISKAGISASAYHAGLKKDDRLAVQDGWSNGNIQVAVATVAFGMGIDKDCVRYVIHWCIPKSIEGFYQESGRAGRDGQQSHSILYYSSDDVQKFKYLIQKQSSGTNRDGQKKDQTNLKRKLSQLADMERYCTELKCRRNILIRHFGGEVVDCRRTCDFCSNPGEVERALRSAKAVKDTRNQISGRGKQKQWDGQWDGPHLYDDDWGDHGMMVGDLRVTGPLEVDPGSPEIKSSEHRSSVRFVKASDILSKYEAMEGKAKRNGTFFGGSESDSNAKRASVNIPPHLIASLKAASTKAMKPKTPCKEAAKVLSSEDHAKNAAAIEEQLARMKSEREARLKALLAKTSKKATAPPPPPPLSFGQKK</sequence>
<dbReference type="OrthoDB" id="10261556at2759"/>
<reference evidence="10" key="2">
    <citation type="submission" date="2021-04" db="EMBL/GenBank/DDBJ databases">
        <authorList>
            <person name="Podell S."/>
        </authorList>
    </citation>
    <scope>NUCLEOTIDE SEQUENCE</scope>
    <source>
        <strain evidence="10">Hildebrandi</strain>
    </source>
</reference>
<evidence type="ECO:0000256" key="1">
    <source>
        <dbReference type="ARBA" id="ARBA00022741"/>
    </source>
</evidence>
<keyword evidence="1 6" id="KW-0547">Nucleotide-binding</keyword>
<dbReference type="GO" id="GO:0009378">
    <property type="term" value="F:four-way junction helicase activity"/>
    <property type="evidence" value="ECO:0007669"/>
    <property type="project" value="TreeGrafter"/>
</dbReference>
<evidence type="ECO:0000256" key="2">
    <source>
        <dbReference type="ARBA" id="ARBA00022801"/>
    </source>
</evidence>
<dbReference type="Pfam" id="PF00271">
    <property type="entry name" value="Helicase_C"/>
    <property type="match status" value="1"/>
</dbReference>
<reference evidence="10" key="1">
    <citation type="journal article" date="2021" name="Sci. Rep.">
        <title>Diploid genomic architecture of Nitzschia inconspicua, an elite biomass production diatom.</title>
        <authorList>
            <person name="Oliver A."/>
            <person name="Podell S."/>
            <person name="Pinowska A."/>
            <person name="Traller J.C."/>
            <person name="Smith S.R."/>
            <person name="McClure R."/>
            <person name="Beliaev A."/>
            <person name="Bohutskyi P."/>
            <person name="Hill E.A."/>
            <person name="Rabines A."/>
            <person name="Zheng H."/>
            <person name="Allen L.Z."/>
            <person name="Kuo A."/>
            <person name="Grigoriev I.V."/>
            <person name="Allen A.E."/>
            <person name="Hazlebeck D."/>
            <person name="Allen E.E."/>
        </authorList>
    </citation>
    <scope>NUCLEOTIDE SEQUENCE</scope>
    <source>
        <strain evidence="10">Hildebrandi</strain>
    </source>
</reference>
<feature type="region of interest" description="Disordered" evidence="7">
    <location>
        <begin position="625"/>
        <end position="645"/>
    </location>
</feature>
<evidence type="ECO:0000259" key="8">
    <source>
        <dbReference type="PROSITE" id="PS51192"/>
    </source>
</evidence>
<feature type="region of interest" description="Disordered" evidence="7">
    <location>
        <begin position="31"/>
        <end position="103"/>
    </location>
</feature>
<dbReference type="PROSITE" id="PS51194">
    <property type="entry name" value="HELICASE_CTER"/>
    <property type="match status" value="1"/>
</dbReference>
<feature type="compositionally biased region" description="Polar residues" evidence="7">
    <location>
        <begin position="63"/>
        <end position="78"/>
    </location>
</feature>
<feature type="domain" description="Helicase C-terminal" evidence="9">
    <location>
        <begin position="410"/>
        <end position="567"/>
    </location>
</feature>
<keyword evidence="6" id="KW-0539">Nucleus</keyword>
<comment type="similarity">
    <text evidence="6">Belongs to the helicase family. RecQ subfamily.</text>
</comment>
<keyword evidence="4 6" id="KW-0067">ATP-binding</keyword>
<comment type="catalytic activity">
    <reaction evidence="6">
        <text>ATP + H2O = ADP + phosphate + H(+)</text>
        <dbReference type="Rhea" id="RHEA:13065"/>
        <dbReference type="ChEBI" id="CHEBI:15377"/>
        <dbReference type="ChEBI" id="CHEBI:15378"/>
        <dbReference type="ChEBI" id="CHEBI:30616"/>
        <dbReference type="ChEBI" id="CHEBI:43474"/>
        <dbReference type="ChEBI" id="CHEBI:456216"/>
    </reaction>
</comment>
<evidence type="ECO:0000256" key="7">
    <source>
        <dbReference type="SAM" id="MobiDB-lite"/>
    </source>
</evidence>
<dbReference type="SMART" id="SM00487">
    <property type="entry name" value="DEXDc"/>
    <property type="match status" value="1"/>
</dbReference>
<dbReference type="PANTHER" id="PTHR13710">
    <property type="entry name" value="DNA HELICASE RECQ FAMILY MEMBER"/>
    <property type="match status" value="1"/>
</dbReference>
<evidence type="ECO:0000256" key="4">
    <source>
        <dbReference type="ARBA" id="ARBA00022840"/>
    </source>
</evidence>
<evidence type="ECO:0000256" key="6">
    <source>
        <dbReference type="RuleBase" id="RU364117"/>
    </source>
</evidence>
<dbReference type="GO" id="GO:0003676">
    <property type="term" value="F:nucleic acid binding"/>
    <property type="evidence" value="ECO:0007669"/>
    <property type="project" value="InterPro"/>
</dbReference>
<organism evidence="10 11">
    <name type="scientific">Nitzschia inconspicua</name>
    <dbReference type="NCBI Taxonomy" id="303405"/>
    <lineage>
        <taxon>Eukaryota</taxon>
        <taxon>Sar</taxon>
        <taxon>Stramenopiles</taxon>
        <taxon>Ochrophyta</taxon>
        <taxon>Bacillariophyta</taxon>
        <taxon>Bacillariophyceae</taxon>
        <taxon>Bacillariophycidae</taxon>
        <taxon>Bacillariales</taxon>
        <taxon>Bacillariaceae</taxon>
        <taxon>Nitzschia</taxon>
    </lineage>
</organism>
<dbReference type="NCBIfam" id="TIGR00614">
    <property type="entry name" value="recQ_fam"/>
    <property type="match status" value="1"/>
</dbReference>
<dbReference type="PANTHER" id="PTHR13710:SF155">
    <property type="entry name" value="ATP-DEPENDENT DNA HELICASE Q-LIKE 3"/>
    <property type="match status" value="1"/>
</dbReference>
<dbReference type="GO" id="GO:0005737">
    <property type="term" value="C:cytoplasm"/>
    <property type="evidence" value="ECO:0007669"/>
    <property type="project" value="TreeGrafter"/>
</dbReference>
<dbReference type="PROSITE" id="PS51192">
    <property type="entry name" value="HELICASE_ATP_BIND_1"/>
    <property type="match status" value="1"/>
</dbReference>
<proteinExistence type="inferred from homology"/>
<dbReference type="GO" id="GO:0005634">
    <property type="term" value="C:nucleus"/>
    <property type="evidence" value="ECO:0007669"/>
    <property type="project" value="UniProtKB-SubCell"/>
</dbReference>
<dbReference type="CDD" id="cd17920">
    <property type="entry name" value="DEXHc_RecQ"/>
    <property type="match status" value="1"/>
</dbReference>
<dbReference type="Pfam" id="PF00270">
    <property type="entry name" value="DEAD"/>
    <property type="match status" value="1"/>
</dbReference>
<dbReference type="InterPro" id="IPR004589">
    <property type="entry name" value="DNA_helicase_ATP-dep_RecQ"/>
</dbReference>